<comment type="caution">
    <text evidence="2">The sequence shown here is derived from an EMBL/GenBank/DDBJ whole genome shotgun (WGS) entry which is preliminary data.</text>
</comment>
<evidence type="ECO:0000313" key="2">
    <source>
        <dbReference type="EMBL" id="KAG8627595.1"/>
    </source>
</evidence>
<sequence>MSASPTSLLPHLLHDPTVKPPYSNTQISESAMHQETIYIYRTARPETRVFYERGHYMEGDAEENWIIKWLLWHVFRYRDNRNRGRAMPAWIARPSQGPESPGSASGGPQTPQPLLGNTPPPYSAPQQLPPIHYAVQSQAPMRYSSEPRAHDQESEPRSQSQGYWDPVRDAQRSNRN</sequence>
<feature type="compositionally biased region" description="Basic and acidic residues" evidence="1">
    <location>
        <begin position="166"/>
        <end position="176"/>
    </location>
</feature>
<name>A0A8K0L522_9PEZI</name>
<feature type="compositionally biased region" description="Low complexity" evidence="1">
    <location>
        <begin position="94"/>
        <end position="108"/>
    </location>
</feature>
<dbReference type="OrthoDB" id="4502478at2759"/>
<evidence type="ECO:0000256" key="1">
    <source>
        <dbReference type="SAM" id="MobiDB-lite"/>
    </source>
</evidence>
<dbReference type="Proteomes" id="UP000809789">
    <property type="component" value="Unassembled WGS sequence"/>
</dbReference>
<dbReference type="EMBL" id="JAESVG020000005">
    <property type="protein sequence ID" value="KAG8627595.1"/>
    <property type="molecule type" value="Genomic_DNA"/>
</dbReference>
<feature type="region of interest" description="Disordered" evidence="1">
    <location>
        <begin position="88"/>
        <end position="176"/>
    </location>
</feature>
<gene>
    <name evidence="2" type="ORF">KVT40_005078</name>
</gene>
<accession>A0A8K0L522</accession>
<feature type="compositionally biased region" description="Basic and acidic residues" evidence="1">
    <location>
        <begin position="145"/>
        <end position="156"/>
    </location>
</feature>
<organism evidence="2 3">
    <name type="scientific">Elsinoe batatas</name>
    <dbReference type="NCBI Taxonomy" id="2601811"/>
    <lineage>
        <taxon>Eukaryota</taxon>
        <taxon>Fungi</taxon>
        <taxon>Dikarya</taxon>
        <taxon>Ascomycota</taxon>
        <taxon>Pezizomycotina</taxon>
        <taxon>Dothideomycetes</taxon>
        <taxon>Dothideomycetidae</taxon>
        <taxon>Myriangiales</taxon>
        <taxon>Elsinoaceae</taxon>
        <taxon>Elsinoe</taxon>
    </lineage>
</organism>
<dbReference type="AlphaFoldDB" id="A0A8K0L522"/>
<proteinExistence type="predicted"/>
<keyword evidence="3" id="KW-1185">Reference proteome</keyword>
<evidence type="ECO:0000313" key="3">
    <source>
        <dbReference type="Proteomes" id="UP000809789"/>
    </source>
</evidence>
<reference evidence="2" key="1">
    <citation type="submission" date="2021-07" db="EMBL/GenBank/DDBJ databases">
        <title>Elsinoe batatas strain:CRI-CJ2 Genome sequencing and assembly.</title>
        <authorList>
            <person name="Huang L."/>
        </authorList>
    </citation>
    <scope>NUCLEOTIDE SEQUENCE</scope>
    <source>
        <strain evidence="2">CRI-CJ2</strain>
    </source>
</reference>
<protein>
    <submittedName>
        <fullName evidence="2">Uncharacterized protein</fullName>
    </submittedName>
</protein>